<protein>
    <submittedName>
        <fullName evidence="2">Uncharacterized protein</fullName>
    </submittedName>
</protein>
<comment type="caution">
    <text evidence="2">The sequence shown here is derived from an EMBL/GenBank/DDBJ whole genome shotgun (WGS) entry which is preliminary data.</text>
</comment>
<dbReference type="Proteomes" id="UP000228711">
    <property type="component" value="Unassembled WGS sequence"/>
</dbReference>
<keyword evidence="1" id="KW-1133">Transmembrane helix</keyword>
<proteinExistence type="predicted"/>
<accession>A0A2H0YTR2</accession>
<evidence type="ECO:0000313" key="2">
    <source>
        <dbReference type="EMBL" id="PIS41669.1"/>
    </source>
</evidence>
<feature type="transmembrane region" description="Helical" evidence="1">
    <location>
        <begin position="54"/>
        <end position="80"/>
    </location>
</feature>
<feature type="transmembrane region" description="Helical" evidence="1">
    <location>
        <begin position="7"/>
        <end position="34"/>
    </location>
</feature>
<gene>
    <name evidence="2" type="ORF">COT25_01840</name>
</gene>
<reference evidence="3" key="1">
    <citation type="submission" date="2017-09" db="EMBL/GenBank/DDBJ databases">
        <title>Depth-based differentiation of microbial function through sediment-hosted aquifers and enrichment of novel symbionts in the deep terrestrial subsurface.</title>
        <authorList>
            <person name="Probst A.J."/>
            <person name="Ladd B."/>
            <person name="Jarett J.K."/>
            <person name="Geller-Mcgrath D.E."/>
            <person name="Sieber C.M.K."/>
            <person name="Emerson J.B."/>
            <person name="Anantharaman K."/>
            <person name="Thomas B.C."/>
            <person name="Malmstrom R."/>
            <person name="Stieglmeier M."/>
            <person name="Klingl A."/>
            <person name="Woyke T."/>
            <person name="Ryan C.M."/>
            <person name="Banfield J.F."/>
        </authorList>
    </citation>
    <scope>NUCLEOTIDE SEQUENCE [LARGE SCALE GENOMIC DNA]</scope>
</reference>
<organism evidence="2 3">
    <name type="scientific">Candidatus Kerfeldbacteria bacterium CG08_land_8_20_14_0_20_42_7</name>
    <dbReference type="NCBI Taxonomy" id="2014245"/>
    <lineage>
        <taxon>Bacteria</taxon>
        <taxon>Candidatus Kerfeldiibacteriota</taxon>
    </lineage>
</organism>
<evidence type="ECO:0000256" key="1">
    <source>
        <dbReference type="SAM" id="Phobius"/>
    </source>
</evidence>
<dbReference type="EMBL" id="PEXV01000067">
    <property type="protein sequence ID" value="PIS41669.1"/>
    <property type="molecule type" value="Genomic_DNA"/>
</dbReference>
<name>A0A2H0YTR2_9BACT</name>
<sequence>MQVKKIIYYIAATFLGFLLSLLLHIAIESIYLQLSSGVPHWHSLFGVGLDALPIWLTCLLATGGILFGYWLGVVWWRIVYIEHRLWRKKKTQ</sequence>
<evidence type="ECO:0000313" key="3">
    <source>
        <dbReference type="Proteomes" id="UP000228711"/>
    </source>
</evidence>
<keyword evidence="1" id="KW-0472">Membrane</keyword>
<keyword evidence="1" id="KW-0812">Transmembrane</keyword>
<dbReference type="AlphaFoldDB" id="A0A2H0YTR2"/>